<name>A0A9N8WIW7_9GLOM</name>
<dbReference type="AlphaFoldDB" id="A0A9N8WIW7"/>
<accession>A0A9N8WIW7</accession>
<organism evidence="1 2">
    <name type="scientific">Dentiscutata erythropus</name>
    <dbReference type="NCBI Taxonomy" id="1348616"/>
    <lineage>
        <taxon>Eukaryota</taxon>
        <taxon>Fungi</taxon>
        <taxon>Fungi incertae sedis</taxon>
        <taxon>Mucoromycota</taxon>
        <taxon>Glomeromycotina</taxon>
        <taxon>Glomeromycetes</taxon>
        <taxon>Diversisporales</taxon>
        <taxon>Gigasporaceae</taxon>
        <taxon>Dentiscutata</taxon>
    </lineage>
</organism>
<gene>
    <name evidence="1" type="ORF">DERYTH_LOCUS2080</name>
</gene>
<evidence type="ECO:0000313" key="1">
    <source>
        <dbReference type="EMBL" id="CAG8484207.1"/>
    </source>
</evidence>
<dbReference type="EMBL" id="CAJVPY010000628">
    <property type="protein sequence ID" value="CAG8484207.1"/>
    <property type="molecule type" value="Genomic_DNA"/>
</dbReference>
<dbReference type="Proteomes" id="UP000789405">
    <property type="component" value="Unassembled WGS sequence"/>
</dbReference>
<sequence length="52" mass="6020">MRMRRFLEGNCEEVCGEVVVLQKLLKKDCCSLENSCDCWRISYLESAIMLSS</sequence>
<keyword evidence="2" id="KW-1185">Reference proteome</keyword>
<protein>
    <submittedName>
        <fullName evidence="1">6811_t:CDS:1</fullName>
    </submittedName>
</protein>
<comment type="caution">
    <text evidence="1">The sequence shown here is derived from an EMBL/GenBank/DDBJ whole genome shotgun (WGS) entry which is preliminary data.</text>
</comment>
<proteinExistence type="predicted"/>
<evidence type="ECO:0000313" key="2">
    <source>
        <dbReference type="Proteomes" id="UP000789405"/>
    </source>
</evidence>
<reference evidence="1" key="1">
    <citation type="submission" date="2021-06" db="EMBL/GenBank/DDBJ databases">
        <authorList>
            <person name="Kallberg Y."/>
            <person name="Tangrot J."/>
            <person name="Rosling A."/>
        </authorList>
    </citation>
    <scope>NUCLEOTIDE SEQUENCE</scope>
    <source>
        <strain evidence="1">MA453B</strain>
    </source>
</reference>